<protein>
    <submittedName>
        <fullName evidence="4">Xanthine dehydrogenase family protein</fullName>
    </submittedName>
</protein>
<evidence type="ECO:0000259" key="3">
    <source>
        <dbReference type="SMART" id="SM01008"/>
    </source>
</evidence>
<dbReference type="PANTHER" id="PTHR11908:SF132">
    <property type="entry name" value="ALDEHYDE OXIDASE 1-RELATED"/>
    <property type="match status" value="1"/>
</dbReference>
<dbReference type="InterPro" id="IPR016208">
    <property type="entry name" value="Ald_Oxase/xanthine_DH-like"/>
</dbReference>
<dbReference type="Gene3D" id="3.30.365.10">
    <property type="entry name" value="Aldehyde oxidase/xanthine dehydrogenase, molybdopterin binding domain"/>
    <property type="match status" value="2"/>
</dbReference>
<dbReference type="InterPro" id="IPR036856">
    <property type="entry name" value="Ald_Oxase/Xan_DH_a/b_sf"/>
</dbReference>
<dbReference type="Pfam" id="PF01315">
    <property type="entry name" value="Ald_Xan_dh_C"/>
    <property type="match status" value="1"/>
</dbReference>
<evidence type="ECO:0000256" key="1">
    <source>
        <dbReference type="ARBA" id="ARBA00022505"/>
    </source>
</evidence>
<dbReference type="EMBL" id="VBOU01000113">
    <property type="protein sequence ID" value="TMQ52143.1"/>
    <property type="molecule type" value="Genomic_DNA"/>
</dbReference>
<dbReference type="GO" id="GO:0016491">
    <property type="term" value="F:oxidoreductase activity"/>
    <property type="evidence" value="ECO:0007669"/>
    <property type="project" value="UniProtKB-KW"/>
</dbReference>
<evidence type="ECO:0000256" key="2">
    <source>
        <dbReference type="ARBA" id="ARBA00023002"/>
    </source>
</evidence>
<feature type="domain" description="Aldehyde oxidase/xanthine dehydrogenase a/b hammerhead" evidence="3">
    <location>
        <begin position="16"/>
        <end position="130"/>
    </location>
</feature>
<dbReference type="GO" id="GO:0005506">
    <property type="term" value="F:iron ion binding"/>
    <property type="evidence" value="ECO:0007669"/>
    <property type="project" value="InterPro"/>
</dbReference>
<dbReference type="Proteomes" id="UP000319829">
    <property type="component" value="Unassembled WGS sequence"/>
</dbReference>
<proteinExistence type="predicted"/>
<dbReference type="SUPFAM" id="SSF56003">
    <property type="entry name" value="Molybdenum cofactor-binding domain"/>
    <property type="match status" value="1"/>
</dbReference>
<dbReference type="PANTHER" id="PTHR11908">
    <property type="entry name" value="XANTHINE DEHYDROGENASE"/>
    <property type="match status" value="1"/>
</dbReference>
<dbReference type="Gene3D" id="3.90.1170.50">
    <property type="entry name" value="Aldehyde oxidase/xanthine dehydrogenase, a/b hammerhead"/>
    <property type="match status" value="1"/>
</dbReference>
<keyword evidence="2" id="KW-0560">Oxidoreductase</keyword>
<reference evidence="4 5" key="1">
    <citation type="journal article" date="2019" name="Nat. Microbiol.">
        <title>Mediterranean grassland soil C-N compound turnover is dependent on rainfall and depth, and is mediated by genomically divergent microorganisms.</title>
        <authorList>
            <person name="Diamond S."/>
            <person name="Andeer P.F."/>
            <person name="Li Z."/>
            <person name="Crits-Christoph A."/>
            <person name="Burstein D."/>
            <person name="Anantharaman K."/>
            <person name="Lane K.R."/>
            <person name="Thomas B.C."/>
            <person name="Pan C."/>
            <person name="Northen T.R."/>
            <person name="Banfield J.F."/>
        </authorList>
    </citation>
    <scope>NUCLEOTIDE SEQUENCE [LARGE SCALE GENOMIC DNA]</scope>
    <source>
        <strain evidence="4">WS_4</strain>
    </source>
</reference>
<dbReference type="AlphaFoldDB" id="A0A538SL93"/>
<accession>A0A538SL93</accession>
<feature type="non-terminal residue" evidence="4">
    <location>
        <position position="190"/>
    </location>
</feature>
<sequence length="190" mass="19998">MIGEAHLRLGGDRFVSGAGRFVDDVHVPGVLHAAVLRSPHAHARLVSIDTKRARDLPGVHAVLTAADVPAIAVIPNRVPAPTGTDRYLQPAIARDVVRYVGESVALVVADDPYVARDALERIDVVYQPLPACASTAEALAPGASRLFPGTDSNNVATITMRVGDVDAALGSAALVLRERFTYPRQTAAAL</sequence>
<keyword evidence="1" id="KW-0500">Molybdenum</keyword>
<dbReference type="InterPro" id="IPR000674">
    <property type="entry name" value="Ald_Oxase/Xan_DH_a/b"/>
</dbReference>
<gene>
    <name evidence="4" type="ORF">E6K74_12650</name>
</gene>
<dbReference type="SMART" id="SM01008">
    <property type="entry name" value="Ald_Xan_dh_C"/>
    <property type="match status" value="1"/>
</dbReference>
<evidence type="ECO:0000313" key="5">
    <source>
        <dbReference type="Proteomes" id="UP000319829"/>
    </source>
</evidence>
<evidence type="ECO:0000313" key="4">
    <source>
        <dbReference type="EMBL" id="TMQ52143.1"/>
    </source>
</evidence>
<dbReference type="InterPro" id="IPR037165">
    <property type="entry name" value="AldOxase/xan_DH_Mopterin-bd_sf"/>
</dbReference>
<organism evidence="4 5">
    <name type="scientific">Eiseniibacteriota bacterium</name>
    <dbReference type="NCBI Taxonomy" id="2212470"/>
    <lineage>
        <taxon>Bacteria</taxon>
        <taxon>Candidatus Eiseniibacteriota</taxon>
    </lineage>
</organism>
<dbReference type="SUPFAM" id="SSF54665">
    <property type="entry name" value="CO dehydrogenase molybdoprotein N-domain-like"/>
    <property type="match status" value="1"/>
</dbReference>
<comment type="caution">
    <text evidence="4">The sequence shown here is derived from an EMBL/GenBank/DDBJ whole genome shotgun (WGS) entry which is preliminary data.</text>
</comment>
<name>A0A538SL93_UNCEI</name>